<dbReference type="GO" id="GO:0009313">
    <property type="term" value="P:oligosaccharide catabolic process"/>
    <property type="evidence" value="ECO:0007669"/>
    <property type="project" value="TreeGrafter"/>
</dbReference>
<dbReference type="Gene3D" id="3.20.20.80">
    <property type="entry name" value="Glycosidases"/>
    <property type="match status" value="1"/>
</dbReference>
<gene>
    <name evidence="3" type="ORF">INS88_02675</name>
</gene>
<comment type="similarity">
    <text evidence="1">Belongs to the glycosyl hydrolase 13 family.</text>
</comment>
<dbReference type="GO" id="GO:0004556">
    <property type="term" value="F:alpha-amylase activity"/>
    <property type="evidence" value="ECO:0007669"/>
    <property type="project" value="TreeGrafter"/>
</dbReference>
<dbReference type="AlphaFoldDB" id="A0A7M1QW15"/>
<dbReference type="RefSeq" id="WP_197551493.1">
    <property type="nucleotide sequence ID" value="NZ_CP063213.1"/>
</dbReference>
<dbReference type="CDD" id="cd11332">
    <property type="entry name" value="AmyAc_OligoGlu_TS"/>
    <property type="match status" value="1"/>
</dbReference>
<evidence type="ECO:0000313" key="4">
    <source>
        <dbReference type="Proteomes" id="UP000595053"/>
    </source>
</evidence>
<dbReference type="Gene3D" id="3.90.400.10">
    <property type="entry name" value="Oligo-1,6-glucosidase, Domain 2"/>
    <property type="match status" value="1"/>
</dbReference>
<dbReference type="EMBL" id="CP063213">
    <property type="protein sequence ID" value="QOR46138.1"/>
    <property type="molecule type" value="Genomic_DNA"/>
</dbReference>
<name>A0A7M1QW15_9ACTO</name>
<evidence type="ECO:0000259" key="2">
    <source>
        <dbReference type="SMART" id="SM00642"/>
    </source>
</evidence>
<evidence type="ECO:0000256" key="1">
    <source>
        <dbReference type="ARBA" id="ARBA00008061"/>
    </source>
</evidence>
<dbReference type="Pfam" id="PF00128">
    <property type="entry name" value="Alpha-amylase"/>
    <property type="match status" value="1"/>
</dbReference>
<accession>A0A8A5U6F1</accession>
<keyword evidence="4" id="KW-1185">Reference proteome</keyword>
<dbReference type="InterPro" id="IPR006047">
    <property type="entry name" value="GH13_cat_dom"/>
</dbReference>
<keyword evidence="3" id="KW-0378">Hydrolase</keyword>
<dbReference type="InterPro" id="IPR045857">
    <property type="entry name" value="O16G_dom_2"/>
</dbReference>
<dbReference type="InterPro" id="IPR017853">
    <property type="entry name" value="GH"/>
</dbReference>
<reference evidence="3 4" key="1">
    <citation type="submission" date="2020-10" db="EMBL/GenBank/DDBJ databases">
        <title>Trueperella pecoris sp. nov. isolated from bovine and porcine specimens.</title>
        <authorList>
            <person name="Schoenecker L."/>
            <person name="Schnydrig P."/>
            <person name="Brodard I."/>
            <person name="Thomann A."/>
            <person name="Hemphill A."/>
            <person name="Rodriguez-Campos S."/>
            <person name="Perreten V."/>
            <person name="Jores J."/>
            <person name="Kittl S."/>
        </authorList>
    </citation>
    <scope>NUCLEOTIDE SEQUENCE [LARGE SCALE GENOMIC DNA]</scope>
    <source>
        <strain evidence="3 4">15A0121</strain>
    </source>
</reference>
<feature type="domain" description="Glycosyl hydrolase family 13 catalytic" evidence="2">
    <location>
        <begin position="21"/>
        <end position="434"/>
    </location>
</feature>
<dbReference type="SMART" id="SM00642">
    <property type="entry name" value="Aamy"/>
    <property type="match status" value="1"/>
</dbReference>
<evidence type="ECO:0000313" key="3">
    <source>
        <dbReference type="EMBL" id="QOR46138.1"/>
    </source>
</evidence>
<dbReference type="PANTHER" id="PTHR10357:SF179">
    <property type="entry name" value="NEUTRAL AND BASIC AMINO ACID TRANSPORT PROTEIN RBAT"/>
    <property type="match status" value="1"/>
</dbReference>
<accession>A0A7M1QW15</accession>
<sequence>MRLLHEQTEPGQWWTEAVIYQIYPRSFASSGGPMGDLRGIIGRLGYVKDLGVDAVWLSPFYLSPQKDAGYDVADYRLVDPRFGTNDDCEALIAASHDHGLKFIVDLVPNHTSDQHEWFQAALANPQGPERDRYWFRDGVGEDPPNDWLSIFGKSAWTRVCDRPDAPGSLWENDRQWYLHLFDSSQPDLNWHNPRVHEEFRNILRFWLDRGVDGFRVDVAHGLDKDADLPNWQFHFDMLSASEREPGTIPPPPQWNRPGVHDIYREWRQVLSEYGPDRALVAEAWVDGLPELAKYVRSDEMNQAFNFDFLCAPFEVDSYRRVIRESLAAMDAVGAPTTWVLSNHDVVRAVSRMGLPVTGKGPNGIRATDPQPNAELGLRRALAAHVLQAALPGSCYIYQGEELGLPEHMALDDSLRQDPSFFRTDGWEAGRDGCRIPMPWEAQAPGFGFSPTGESWLPQPEGIAALAADVQATDPHSTLALFRALLRRRRDLQMARAALAEVEEDAPYLHYVSSHTSREDVHVLLTFATPAVLPAGARILVGSREIHDAAIAPNTAVWYTLNESA</sequence>
<protein>
    <submittedName>
        <fullName evidence="3">Glycoside hydrolase family 13 protein</fullName>
    </submittedName>
</protein>
<dbReference type="SUPFAM" id="SSF51445">
    <property type="entry name" value="(Trans)glycosidases"/>
    <property type="match status" value="1"/>
</dbReference>
<proteinExistence type="inferred from homology"/>
<organism evidence="3 4">
    <name type="scientific">Trueperella pecoris</name>
    <dbReference type="NCBI Taxonomy" id="2733571"/>
    <lineage>
        <taxon>Bacteria</taxon>
        <taxon>Bacillati</taxon>
        <taxon>Actinomycetota</taxon>
        <taxon>Actinomycetes</taxon>
        <taxon>Actinomycetales</taxon>
        <taxon>Actinomycetaceae</taxon>
        <taxon>Trueperella</taxon>
    </lineage>
</organism>
<dbReference type="Proteomes" id="UP000595053">
    <property type="component" value="Chromosome"/>
</dbReference>
<dbReference type="PANTHER" id="PTHR10357">
    <property type="entry name" value="ALPHA-AMYLASE FAMILY MEMBER"/>
    <property type="match status" value="1"/>
</dbReference>